<reference evidence="1 2" key="1">
    <citation type="submission" date="2016-10" db="EMBL/GenBank/DDBJ databases">
        <authorList>
            <person name="de Groot N.N."/>
        </authorList>
    </citation>
    <scope>NUCLEOTIDE SEQUENCE [LARGE SCALE GENOMIC DNA]</scope>
    <source>
        <strain evidence="1 2">GAS232</strain>
    </source>
</reference>
<name>A0A1G7G4Z3_9BACT</name>
<dbReference type="RefSeq" id="WP_083343796.1">
    <property type="nucleotide sequence ID" value="NZ_LT629690.1"/>
</dbReference>
<sequence>MEKIASVEASAEIGADLEPSGCQWYAASMILMVRFELRHADGKTILICRDSTEDVVSPRFTIETEFEDEADLRERLHAAWLPADIAIDPIKLSEIPVTDLQLKTLGFVLPWPEQ</sequence>
<evidence type="ECO:0000313" key="2">
    <source>
        <dbReference type="Proteomes" id="UP000182427"/>
    </source>
</evidence>
<gene>
    <name evidence="1" type="ORF">SAMN05444167_0551</name>
</gene>
<accession>A0A1G7G4Z3</accession>
<dbReference type="AlphaFoldDB" id="A0A1G7G4Z3"/>
<evidence type="ECO:0000313" key="1">
    <source>
        <dbReference type="EMBL" id="SDE83145.1"/>
    </source>
</evidence>
<dbReference type="Proteomes" id="UP000182427">
    <property type="component" value="Chromosome I"/>
</dbReference>
<protein>
    <submittedName>
        <fullName evidence="1">Uncharacterized protein</fullName>
    </submittedName>
</protein>
<organism evidence="1 2">
    <name type="scientific">Terriglobus roseus</name>
    <dbReference type="NCBI Taxonomy" id="392734"/>
    <lineage>
        <taxon>Bacteria</taxon>
        <taxon>Pseudomonadati</taxon>
        <taxon>Acidobacteriota</taxon>
        <taxon>Terriglobia</taxon>
        <taxon>Terriglobales</taxon>
        <taxon>Acidobacteriaceae</taxon>
        <taxon>Terriglobus</taxon>
    </lineage>
</organism>
<keyword evidence="2" id="KW-1185">Reference proteome</keyword>
<dbReference type="EMBL" id="LT629690">
    <property type="protein sequence ID" value="SDE83145.1"/>
    <property type="molecule type" value="Genomic_DNA"/>
</dbReference>
<proteinExistence type="predicted"/>